<evidence type="ECO:0000313" key="2">
    <source>
        <dbReference type="Proteomes" id="UP001602058"/>
    </source>
</evidence>
<accession>A0ABW6UY20</accession>
<name>A0ABW6UY20_9ACTN</name>
<protein>
    <submittedName>
        <fullName evidence="1">Uncharacterized protein</fullName>
    </submittedName>
</protein>
<reference evidence="1 2" key="1">
    <citation type="submission" date="2024-10" db="EMBL/GenBank/DDBJ databases">
        <title>The Natural Products Discovery Center: Release of the First 8490 Sequenced Strains for Exploring Actinobacteria Biosynthetic Diversity.</title>
        <authorList>
            <person name="Kalkreuter E."/>
            <person name="Kautsar S.A."/>
            <person name="Yang D."/>
            <person name="Bader C.D."/>
            <person name="Teijaro C.N."/>
            <person name="Fluegel L."/>
            <person name="Davis C.M."/>
            <person name="Simpson J.R."/>
            <person name="Lauterbach L."/>
            <person name="Steele A.D."/>
            <person name="Gui C."/>
            <person name="Meng S."/>
            <person name="Li G."/>
            <person name="Viehrig K."/>
            <person name="Ye F."/>
            <person name="Su P."/>
            <person name="Kiefer A.F."/>
            <person name="Nichols A."/>
            <person name="Cepeda A.J."/>
            <person name="Yan W."/>
            <person name="Fan B."/>
            <person name="Jiang Y."/>
            <person name="Adhikari A."/>
            <person name="Zheng C.-J."/>
            <person name="Schuster L."/>
            <person name="Cowan T.M."/>
            <person name="Smanski M.J."/>
            <person name="Chevrette M.G."/>
            <person name="De Carvalho L.P.S."/>
            <person name="Shen B."/>
        </authorList>
    </citation>
    <scope>NUCLEOTIDE SEQUENCE [LARGE SCALE GENOMIC DNA]</scope>
    <source>
        <strain evidence="1 2">NPDC001390</strain>
    </source>
</reference>
<proteinExistence type="predicted"/>
<gene>
    <name evidence="1" type="ORF">ACFY1D_37070</name>
</gene>
<sequence>MAGRPHEVHTADNAVPPLDSELAGLLEDLAGIHPGIDLILDGIRLLCLDRHTRDDTQLLTVTLAGSPDGTDALTLLALTVARLTNPDSNPALRTIPFDQQKDAQRAGEALVFALSDPDLHQHASNACAAIDTH</sequence>
<dbReference type="Proteomes" id="UP001602058">
    <property type="component" value="Unassembled WGS sequence"/>
</dbReference>
<organism evidence="1 2">
    <name type="scientific">Streptomyces bluensis</name>
    <dbReference type="NCBI Taxonomy" id="33897"/>
    <lineage>
        <taxon>Bacteria</taxon>
        <taxon>Bacillati</taxon>
        <taxon>Actinomycetota</taxon>
        <taxon>Actinomycetes</taxon>
        <taxon>Kitasatosporales</taxon>
        <taxon>Streptomycetaceae</taxon>
        <taxon>Streptomyces</taxon>
    </lineage>
</organism>
<comment type="caution">
    <text evidence="1">The sequence shown here is derived from an EMBL/GenBank/DDBJ whole genome shotgun (WGS) entry which is preliminary data.</text>
</comment>
<dbReference type="EMBL" id="JBIAWJ010000031">
    <property type="protein sequence ID" value="MFF4526985.1"/>
    <property type="molecule type" value="Genomic_DNA"/>
</dbReference>
<evidence type="ECO:0000313" key="1">
    <source>
        <dbReference type="EMBL" id="MFF4526985.1"/>
    </source>
</evidence>
<keyword evidence="2" id="KW-1185">Reference proteome</keyword>
<dbReference type="RefSeq" id="WP_387892471.1">
    <property type="nucleotide sequence ID" value="NZ_JBIAWJ010000031.1"/>
</dbReference>